<protein>
    <submittedName>
        <fullName evidence="1">Uncharacterized protein</fullName>
    </submittedName>
</protein>
<proteinExistence type="predicted"/>
<gene>
    <name evidence="1" type="ORF">J2Z40_000293</name>
</gene>
<dbReference type="RefSeq" id="WP_066394420.1">
    <property type="nucleotide sequence ID" value="NZ_JAGIKZ010000001.1"/>
</dbReference>
<reference evidence="1 2" key="1">
    <citation type="submission" date="2021-03" db="EMBL/GenBank/DDBJ databases">
        <title>Genomic Encyclopedia of Type Strains, Phase IV (KMG-IV): sequencing the most valuable type-strain genomes for metagenomic binning, comparative biology and taxonomic classification.</title>
        <authorList>
            <person name="Goeker M."/>
        </authorList>
    </citation>
    <scope>NUCLEOTIDE SEQUENCE [LARGE SCALE GENOMIC DNA]</scope>
    <source>
        <strain evidence="1 2">DSM 26675</strain>
    </source>
</reference>
<dbReference type="Proteomes" id="UP001519293">
    <property type="component" value="Unassembled WGS sequence"/>
</dbReference>
<keyword evidence="2" id="KW-1185">Reference proteome</keyword>
<evidence type="ECO:0000313" key="1">
    <source>
        <dbReference type="EMBL" id="MBP2239740.1"/>
    </source>
</evidence>
<evidence type="ECO:0000313" key="2">
    <source>
        <dbReference type="Proteomes" id="UP001519293"/>
    </source>
</evidence>
<organism evidence="1 2">
    <name type="scientific">Cytobacillus eiseniae</name>
    <dbReference type="NCBI Taxonomy" id="762947"/>
    <lineage>
        <taxon>Bacteria</taxon>
        <taxon>Bacillati</taxon>
        <taxon>Bacillota</taxon>
        <taxon>Bacilli</taxon>
        <taxon>Bacillales</taxon>
        <taxon>Bacillaceae</taxon>
        <taxon>Cytobacillus</taxon>
    </lineage>
</organism>
<comment type="caution">
    <text evidence="1">The sequence shown here is derived from an EMBL/GenBank/DDBJ whole genome shotgun (WGS) entry which is preliminary data.</text>
</comment>
<sequence>MKHTENDQYIEVVYEDETFEFLEFIRLDHICTITYITLMNVVTREIFTFEEEKIKTIRKKFHYQIKAYSKQKNHLAASSPTSLYYIVE</sequence>
<dbReference type="EMBL" id="JAGIKZ010000001">
    <property type="protein sequence ID" value="MBP2239740.1"/>
    <property type="molecule type" value="Genomic_DNA"/>
</dbReference>
<name>A0ABS4RA20_9BACI</name>
<accession>A0ABS4RA20</accession>